<dbReference type="GO" id="GO:0015562">
    <property type="term" value="F:efflux transmembrane transporter activity"/>
    <property type="evidence" value="ECO:0007669"/>
    <property type="project" value="InterPro"/>
</dbReference>
<keyword evidence="3" id="KW-0813">Transport</keyword>
<dbReference type="GO" id="GO:1990281">
    <property type="term" value="C:efflux pump complex"/>
    <property type="evidence" value="ECO:0007669"/>
    <property type="project" value="TreeGrafter"/>
</dbReference>
<comment type="caution">
    <text evidence="9">The sequence shown here is derived from an EMBL/GenBank/DDBJ whole genome shotgun (WGS) entry which is preliminary data.</text>
</comment>
<dbReference type="Gene3D" id="1.20.1600.10">
    <property type="entry name" value="Outer membrane efflux proteins (OEP)"/>
    <property type="match status" value="1"/>
</dbReference>
<feature type="chain" id="PRO_5029643921" evidence="8">
    <location>
        <begin position="22"/>
        <end position="462"/>
    </location>
</feature>
<dbReference type="Pfam" id="PF02321">
    <property type="entry name" value="OEP"/>
    <property type="match status" value="1"/>
</dbReference>
<keyword evidence="7" id="KW-0998">Cell outer membrane</keyword>
<evidence type="ECO:0000256" key="7">
    <source>
        <dbReference type="ARBA" id="ARBA00023237"/>
    </source>
</evidence>
<dbReference type="RefSeq" id="WP_160842630.1">
    <property type="nucleotide sequence ID" value="NZ_WVHT01000001.1"/>
</dbReference>
<proteinExistence type="inferred from homology"/>
<name>A0A7K1Y533_9SPHI</name>
<evidence type="ECO:0000256" key="1">
    <source>
        <dbReference type="ARBA" id="ARBA00004442"/>
    </source>
</evidence>
<dbReference type="EMBL" id="WVHT01000001">
    <property type="protein sequence ID" value="MXV49520.1"/>
    <property type="molecule type" value="Genomic_DNA"/>
</dbReference>
<dbReference type="GO" id="GO:0015288">
    <property type="term" value="F:porin activity"/>
    <property type="evidence" value="ECO:0007669"/>
    <property type="project" value="TreeGrafter"/>
</dbReference>
<dbReference type="InterPro" id="IPR051906">
    <property type="entry name" value="TolC-like"/>
</dbReference>
<keyword evidence="10" id="KW-1185">Reference proteome</keyword>
<dbReference type="Proteomes" id="UP000466586">
    <property type="component" value="Unassembled WGS sequence"/>
</dbReference>
<dbReference type="GO" id="GO:0009279">
    <property type="term" value="C:cell outer membrane"/>
    <property type="evidence" value="ECO:0007669"/>
    <property type="project" value="UniProtKB-SubCell"/>
</dbReference>
<gene>
    <name evidence="9" type="ORF">GS399_00935</name>
</gene>
<evidence type="ECO:0000313" key="9">
    <source>
        <dbReference type="EMBL" id="MXV49520.1"/>
    </source>
</evidence>
<dbReference type="PANTHER" id="PTHR30026:SF20">
    <property type="entry name" value="OUTER MEMBRANE PROTEIN TOLC"/>
    <property type="match status" value="1"/>
</dbReference>
<evidence type="ECO:0000256" key="2">
    <source>
        <dbReference type="ARBA" id="ARBA00007613"/>
    </source>
</evidence>
<organism evidence="9 10">
    <name type="scientific">Hufsiella arboris</name>
    <dbReference type="NCBI Taxonomy" id="2695275"/>
    <lineage>
        <taxon>Bacteria</taxon>
        <taxon>Pseudomonadati</taxon>
        <taxon>Bacteroidota</taxon>
        <taxon>Sphingobacteriia</taxon>
        <taxon>Sphingobacteriales</taxon>
        <taxon>Sphingobacteriaceae</taxon>
        <taxon>Hufsiella</taxon>
    </lineage>
</organism>
<accession>A0A7K1Y533</accession>
<evidence type="ECO:0000256" key="8">
    <source>
        <dbReference type="SAM" id="SignalP"/>
    </source>
</evidence>
<feature type="signal peptide" evidence="8">
    <location>
        <begin position="1"/>
        <end position="21"/>
    </location>
</feature>
<reference evidence="9 10" key="1">
    <citation type="submission" date="2019-11" db="EMBL/GenBank/DDBJ databases">
        <title>Pedobacter sp. HMF7647 Genome sequencing and assembly.</title>
        <authorList>
            <person name="Kang H."/>
            <person name="Kim H."/>
            <person name="Joh K."/>
        </authorList>
    </citation>
    <scope>NUCLEOTIDE SEQUENCE [LARGE SCALE GENOMIC DNA]</scope>
    <source>
        <strain evidence="9 10">HMF7647</strain>
    </source>
</reference>
<dbReference type="SUPFAM" id="SSF56954">
    <property type="entry name" value="Outer membrane efflux proteins (OEP)"/>
    <property type="match status" value="1"/>
</dbReference>
<comment type="subcellular location">
    <subcellularLocation>
        <location evidence="1">Cell outer membrane</location>
    </subcellularLocation>
</comment>
<evidence type="ECO:0000256" key="5">
    <source>
        <dbReference type="ARBA" id="ARBA00022692"/>
    </source>
</evidence>
<keyword evidence="4" id="KW-1134">Transmembrane beta strand</keyword>
<evidence type="ECO:0000313" key="10">
    <source>
        <dbReference type="Proteomes" id="UP000466586"/>
    </source>
</evidence>
<dbReference type="PANTHER" id="PTHR30026">
    <property type="entry name" value="OUTER MEMBRANE PROTEIN TOLC"/>
    <property type="match status" value="1"/>
</dbReference>
<evidence type="ECO:0000256" key="6">
    <source>
        <dbReference type="ARBA" id="ARBA00023136"/>
    </source>
</evidence>
<dbReference type="AlphaFoldDB" id="A0A7K1Y533"/>
<keyword evidence="5" id="KW-0812">Transmembrane</keyword>
<dbReference type="InterPro" id="IPR003423">
    <property type="entry name" value="OMP_efflux"/>
</dbReference>
<comment type="similarity">
    <text evidence="2">Belongs to the outer membrane factor (OMF) (TC 1.B.17) family.</text>
</comment>
<keyword evidence="8" id="KW-0732">Signal</keyword>
<keyword evidence="6" id="KW-0472">Membrane</keyword>
<sequence>MKIIRTTLFLSIFLYAGFVNAQQQLSMKEALQLAVDNYKTIKAKSYYAEASKAGVTQAKRDYLPNLSIGAQQDYGTINGQNGPLYSFGGLGVASSGLPLDHQNWNASFGALYLTNVNWDFFAFGRAKARIKTAEAVYERDNNDLQQEIFQQKVKVASAYLNLLAAQKLTESYRKNLSRADTFRHIVVTRVKNGLIAGVDSSQASAEVSGARITLTKAVDYEQEQAKNLAVLLNMQPQEFRLDSVFLSSIPKDILVSAGSTENHPLLKYYKSLVEISQNQTSYYRSFNYPAFTFVGVLQTRGSGFNNNYAADQTSFTQNYFDGVNPTRTNYLVGIGLTWNLTQPLRISQQVKAQRYISQGLQQEYDLTNQELNAQLTLSDTKIRNALQNYNEAPVQLKAASEAWIQKSVLYKNGLTNLVDVSQARYTLIRAETDRDIAYNNIWQALLLRAAASGDFNLFANEL</sequence>
<evidence type="ECO:0000256" key="3">
    <source>
        <dbReference type="ARBA" id="ARBA00022448"/>
    </source>
</evidence>
<protein>
    <submittedName>
        <fullName evidence="9">TolC family protein</fullName>
    </submittedName>
</protein>
<evidence type="ECO:0000256" key="4">
    <source>
        <dbReference type="ARBA" id="ARBA00022452"/>
    </source>
</evidence>